<dbReference type="AlphaFoldDB" id="A0A6D2K2F8"/>
<feature type="region of interest" description="Disordered" evidence="2">
    <location>
        <begin position="1"/>
        <end position="128"/>
    </location>
</feature>
<feature type="region of interest" description="Disordered" evidence="2">
    <location>
        <begin position="159"/>
        <end position="226"/>
    </location>
</feature>
<feature type="region of interest" description="Disordered" evidence="2">
    <location>
        <begin position="373"/>
        <end position="421"/>
    </location>
</feature>
<dbReference type="PANTHER" id="PTHR31807">
    <property type="entry name" value="AUGMIN FAMILY MEMBER"/>
    <property type="match status" value="1"/>
</dbReference>
<comment type="similarity">
    <text evidence="1">Belongs to the QWRF family.</text>
</comment>
<sequence>MVAAAISSTDPRNPPRDRQDKPQSVASNGGQRRPRGKQVPSRYLSPSPSHSVSSNTTTTTTTTTTTSSSSSSSSSAVLKTSKRYPSPLLSRQTNSASNSIKTPSLLPKRSQSVDRRRPSAIPVTVGTSGTEMSAATKMLITSTRSLSVSFQGEAFSLPISKKKEATTPVSHRKSTPERRRSTPVRDQRENSKPSDQQRWPGASRRGNSESVAPNPLSRSLDCGSDRGKLGSGFVGRSMLHNSMIDESPRVSVNGRLSLDLESRDEFSEIGDESQRRPNNGLTSSVSCDFTASDTDSVSSGSTNGVHECGSGANGEISKSRSLPRNIMASAKFWQETNSRLRRLQDPGSPLPSSPGLKTSSISSKFGLSKRFSSDAVPLSSPRGMASPVRGSAIRSASPSKLWATTTSSSPARALSSPSRVRNGVSDQMNAYNRNNTPSILSFSADIRRGKIGEDRVMDAHLLRLLYNRYLQWRFVNARADSTLMVQRLNAEKNLWNAWVSISELRHSVTLKRIKLLLLRQKLKLASILRGQMGYLEEWSLLDRDHSGSLSGATEALKASTLRLPIVGKTVVDIQDLKHAVSSAVDVMQAMSSSIFSLTLKVEEMNSVMVETVNTTAKEKVLLERCQGFLSRVAAMQVTDCSMKTHIIQLSRIPITSSLTSQQL</sequence>
<evidence type="ECO:0008006" key="5">
    <source>
        <dbReference type="Google" id="ProtNLM"/>
    </source>
</evidence>
<accession>A0A6D2K2F8</accession>
<evidence type="ECO:0000313" key="4">
    <source>
        <dbReference type="Proteomes" id="UP000467841"/>
    </source>
</evidence>
<protein>
    <recommendedName>
        <fullName evidence="5">QWRF motif-containing protein 2</fullName>
    </recommendedName>
</protein>
<organism evidence="3 4">
    <name type="scientific">Microthlaspi erraticum</name>
    <dbReference type="NCBI Taxonomy" id="1685480"/>
    <lineage>
        <taxon>Eukaryota</taxon>
        <taxon>Viridiplantae</taxon>
        <taxon>Streptophyta</taxon>
        <taxon>Embryophyta</taxon>
        <taxon>Tracheophyta</taxon>
        <taxon>Spermatophyta</taxon>
        <taxon>Magnoliopsida</taxon>
        <taxon>eudicotyledons</taxon>
        <taxon>Gunneridae</taxon>
        <taxon>Pentapetalae</taxon>
        <taxon>rosids</taxon>
        <taxon>malvids</taxon>
        <taxon>Brassicales</taxon>
        <taxon>Brassicaceae</taxon>
        <taxon>Coluteocarpeae</taxon>
        <taxon>Microthlaspi</taxon>
    </lineage>
</organism>
<dbReference type="InterPro" id="IPR007573">
    <property type="entry name" value="QWRF"/>
</dbReference>
<proteinExistence type="inferred from homology"/>
<dbReference type="OrthoDB" id="1924320at2759"/>
<dbReference type="GO" id="GO:0051225">
    <property type="term" value="P:spindle assembly"/>
    <property type="evidence" value="ECO:0007669"/>
    <property type="project" value="TreeGrafter"/>
</dbReference>
<feature type="region of interest" description="Disordered" evidence="2">
    <location>
        <begin position="342"/>
        <end position="361"/>
    </location>
</feature>
<feature type="compositionally biased region" description="Low complexity" evidence="2">
    <location>
        <begin position="403"/>
        <end position="419"/>
    </location>
</feature>
<evidence type="ECO:0000313" key="3">
    <source>
        <dbReference type="EMBL" id="CAA7048334.1"/>
    </source>
</evidence>
<feature type="compositionally biased region" description="Polar residues" evidence="2">
    <location>
        <begin position="1"/>
        <end position="11"/>
    </location>
</feature>
<dbReference type="GO" id="GO:0005880">
    <property type="term" value="C:nuclear microtubule"/>
    <property type="evidence" value="ECO:0007669"/>
    <property type="project" value="TreeGrafter"/>
</dbReference>
<feature type="compositionally biased region" description="Polar residues" evidence="2">
    <location>
        <begin position="276"/>
        <end position="304"/>
    </location>
</feature>
<dbReference type="GO" id="GO:0005737">
    <property type="term" value="C:cytoplasm"/>
    <property type="evidence" value="ECO:0007669"/>
    <property type="project" value="TreeGrafter"/>
</dbReference>
<keyword evidence="4" id="KW-1185">Reference proteome</keyword>
<feature type="compositionally biased region" description="Low complexity" evidence="2">
    <location>
        <begin position="45"/>
        <end position="75"/>
    </location>
</feature>
<name>A0A6D2K2F8_9BRAS</name>
<dbReference type="PANTHER" id="PTHR31807:SF32">
    <property type="entry name" value="QWRF MOTIF-CONTAINING PROTEIN 2"/>
    <property type="match status" value="1"/>
</dbReference>
<feature type="compositionally biased region" description="Basic and acidic residues" evidence="2">
    <location>
        <begin position="174"/>
        <end position="192"/>
    </location>
</feature>
<dbReference type="Proteomes" id="UP000467841">
    <property type="component" value="Unassembled WGS sequence"/>
</dbReference>
<reference evidence="3" key="1">
    <citation type="submission" date="2020-01" db="EMBL/GenBank/DDBJ databases">
        <authorList>
            <person name="Mishra B."/>
        </authorList>
    </citation>
    <scope>NUCLEOTIDE SEQUENCE [LARGE SCALE GENOMIC DNA]</scope>
</reference>
<gene>
    <name evidence="3" type="ORF">MERR_LOCUS35569</name>
</gene>
<dbReference type="GO" id="GO:0008017">
    <property type="term" value="F:microtubule binding"/>
    <property type="evidence" value="ECO:0007669"/>
    <property type="project" value="TreeGrafter"/>
</dbReference>
<comment type="caution">
    <text evidence="3">The sequence shown here is derived from an EMBL/GenBank/DDBJ whole genome shotgun (WGS) entry which is preliminary data.</text>
</comment>
<feature type="region of interest" description="Disordered" evidence="2">
    <location>
        <begin position="264"/>
        <end position="321"/>
    </location>
</feature>
<feature type="compositionally biased region" description="Polar residues" evidence="2">
    <location>
        <begin position="89"/>
        <end position="102"/>
    </location>
</feature>
<dbReference type="Pfam" id="PF04484">
    <property type="entry name" value="QWRF"/>
    <property type="match status" value="1"/>
</dbReference>
<evidence type="ECO:0000256" key="2">
    <source>
        <dbReference type="SAM" id="MobiDB-lite"/>
    </source>
</evidence>
<dbReference type="EMBL" id="CACVBM020001385">
    <property type="protein sequence ID" value="CAA7048334.1"/>
    <property type="molecule type" value="Genomic_DNA"/>
</dbReference>
<evidence type="ECO:0000256" key="1">
    <source>
        <dbReference type="ARBA" id="ARBA00010016"/>
    </source>
</evidence>